<dbReference type="Proteomes" id="UP000032737">
    <property type="component" value="Chromosome"/>
</dbReference>
<dbReference type="GO" id="GO:0016987">
    <property type="term" value="F:sigma factor activity"/>
    <property type="evidence" value="ECO:0007669"/>
    <property type="project" value="InterPro"/>
</dbReference>
<organism evidence="2 3">
    <name type="scientific">Acholeplasma brassicae</name>
    <dbReference type="NCBI Taxonomy" id="61635"/>
    <lineage>
        <taxon>Bacteria</taxon>
        <taxon>Bacillati</taxon>
        <taxon>Mycoplasmatota</taxon>
        <taxon>Mollicutes</taxon>
        <taxon>Acholeplasmatales</taxon>
        <taxon>Acholeplasmataceae</taxon>
        <taxon>Acholeplasma</taxon>
    </lineage>
</organism>
<dbReference type="InterPro" id="IPR014284">
    <property type="entry name" value="RNA_pol_sigma-70_dom"/>
</dbReference>
<dbReference type="HOGENOM" id="CLU_1567283_0_0_14"/>
<dbReference type="Pfam" id="PF08281">
    <property type="entry name" value="Sigma70_r4_2"/>
    <property type="match status" value="1"/>
</dbReference>
<feature type="domain" description="RNA polymerase sigma factor 70 region 4 type 2" evidence="1">
    <location>
        <begin position="136"/>
        <end position="175"/>
    </location>
</feature>
<keyword evidence="2" id="KW-0548">Nucleotidyltransferase</keyword>
<evidence type="ECO:0000313" key="2">
    <source>
        <dbReference type="EMBL" id="CCV65317.1"/>
    </source>
</evidence>
<dbReference type="AlphaFoldDB" id="U4KMF3"/>
<evidence type="ECO:0000259" key="1">
    <source>
        <dbReference type="Pfam" id="PF08281"/>
    </source>
</evidence>
<dbReference type="GO" id="GO:0003677">
    <property type="term" value="F:DNA binding"/>
    <property type="evidence" value="ECO:0007669"/>
    <property type="project" value="InterPro"/>
</dbReference>
<dbReference type="InterPro" id="IPR013249">
    <property type="entry name" value="RNA_pol_sigma70_r4_t2"/>
</dbReference>
<evidence type="ECO:0000313" key="3">
    <source>
        <dbReference type="Proteomes" id="UP000032737"/>
    </source>
</evidence>
<dbReference type="OrthoDB" id="384567at2"/>
<proteinExistence type="predicted"/>
<dbReference type="KEGG" id="abra:BN85302960"/>
<keyword evidence="3" id="KW-1185">Reference proteome</keyword>
<keyword evidence="2" id="KW-0808">Transferase</keyword>
<dbReference type="Gene3D" id="1.10.1740.10">
    <property type="match status" value="1"/>
</dbReference>
<dbReference type="GO" id="GO:0006352">
    <property type="term" value="P:DNA-templated transcription initiation"/>
    <property type="evidence" value="ECO:0007669"/>
    <property type="project" value="InterPro"/>
</dbReference>
<dbReference type="NCBIfam" id="TIGR02937">
    <property type="entry name" value="sigma70-ECF"/>
    <property type="match status" value="1"/>
</dbReference>
<gene>
    <name evidence="2" type="ORF">BN85302960</name>
</gene>
<sequence length="179" mass="21832">MSYYYAHNDYELIYLVQDQQDMVALDVIFAKYDRFIYKKILSFHIYGSEQDDFHQEGLIVLHRAVMTFKPEYNKTFMRYFEVLLERKFINLTKARKRKYECESYLIQEEMTKPKYLFFEEPVEYVIPKISFKSDIEQQIYEAYYQKGSKIEEIAGELDLNTKQVYNAIYRIKKKLTQMV</sequence>
<dbReference type="InterPro" id="IPR013324">
    <property type="entry name" value="RNA_pol_sigma_r3/r4-like"/>
</dbReference>
<dbReference type="SUPFAM" id="SSF88946">
    <property type="entry name" value="Sigma2 domain of RNA polymerase sigma factors"/>
    <property type="match status" value="1"/>
</dbReference>
<dbReference type="EMBL" id="FO681348">
    <property type="protein sequence ID" value="CCV65317.1"/>
    <property type="molecule type" value="Genomic_DNA"/>
</dbReference>
<protein>
    <submittedName>
        <fullName evidence="2">RNA polymerase sigma-70 factor, ECF subfamily</fullName>
        <ecNumber evidence="2">2.7.7.6</ecNumber>
    </submittedName>
</protein>
<dbReference type="SUPFAM" id="SSF88659">
    <property type="entry name" value="Sigma3 and sigma4 domains of RNA polymerase sigma factors"/>
    <property type="match status" value="1"/>
</dbReference>
<dbReference type="GO" id="GO:0003899">
    <property type="term" value="F:DNA-directed RNA polymerase activity"/>
    <property type="evidence" value="ECO:0007669"/>
    <property type="project" value="UniProtKB-EC"/>
</dbReference>
<reference evidence="2 3" key="1">
    <citation type="journal article" date="2013" name="J. Mol. Microbiol. Biotechnol.">
        <title>Analysis of the Complete Genomes of Acholeplasma brassicae , A. palmae and A. laidlawii and Their Comparison to the Obligate Parasites from ' Candidatus Phytoplasma'.</title>
        <authorList>
            <person name="Kube M."/>
            <person name="Siewert C."/>
            <person name="Migdoll A.M."/>
            <person name="Duduk B."/>
            <person name="Holz S."/>
            <person name="Rabus R."/>
            <person name="Seemuller E."/>
            <person name="Mitrovic J."/>
            <person name="Muller I."/>
            <person name="Buttner C."/>
            <person name="Reinhardt R."/>
        </authorList>
    </citation>
    <scope>NUCLEOTIDE SEQUENCE [LARGE SCALE GENOMIC DNA]</scope>
    <source>
        <strain evidence="3">0502</strain>
    </source>
</reference>
<dbReference type="EC" id="2.7.7.6" evidence="2"/>
<name>U4KMF3_9MOLU</name>
<accession>U4KMF3</accession>
<dbReference type="RefSeq" id="WP_030004179.1">
    <property type="nucleotide sequence ID" value="NC_022549.1"/>
</dbReference>
<dbReference type="InterPro" id="IPR013325">
    <property type="entry name" value="RNA_pol_sigma_r2"/>
</dbReference>
<dbReference type="STRING" id="61635.BN85302960"/>